<protein>
    <submittedName>
        <fullName evidence="1">Uncharacterized protein</fullName>
    </submittedName>
</protein>
<accession>A0A1X0QIL1</accession>
<dbReference type="EMBL" id="LTAI01000151">
    <property type="protein sequence ID" value="ORD99607.1"/>
    <property type="molecule type" value="Genomic_DNA"/>
</dbReference>
<gene>
    <name evidence="1" type="ORF">A0H76_548</name>
</gene>
<proteinExistence type="predicted"/>
<comment type="caution">
    <text evidence="1">The sequence shown here is derived from an EMBL/GenBank/DDBJ whole genome shotgun (WGS) entry which is preliminary data.</text>
</comment>
<dbReference type="VEuPathDB" id="MicrosporidiaDB:A0H76_548"/>
<evidence type="ECO:0000313" key="2">
    <source>
        <dbReference type="Proteomes" id="UP000192501"/>
    </source>
</evidence>
<evidence type="ECO:0000313" key="1">
    <source>
        <dbReference type="EMBL" id="ORD99607.1"/>
    </source>
</evidence>
<sequence length="70" mass="8245">MILYLLENSQIIMYIKKSTHKKQAVFNLEFSKFSLIKLKGHDFIKSSSFITSFIENFCIMSSTKRLLFCL</sequence>
<dbReference type="AlphaFoldDB" id="A0A1X0QIL1"/>
<name>A0A1X0QIL1_9MICR</name>
<reference evidence="1 2" key="1">
    <citation type="journal article" date="2017" name="Environ. Microbiol.">
        <title>Decay of the glycolytic pathway and adaptation to intranuclear parasitism within Enterocytozoonidae microsporidia.</title>
        <authorList>
            <person name="Wiredu Boakye D."/>
            <person name="Jaroenlak P."/>
            <person name="Prachumwat A."/>
            <person name="Williams T.A."/>
            <person name="Bateman K.S."/>
            <person name="Itsathitphaisarn O."/>
            <person name="Sritunyalucksana K."/>
            <person name="Paszkiewicz K.H."/>
            <person name="Moore K.A."/>
            <person name="Stentiford G.D."/>
            <person name="Williams B.A."/>
        </authorList>
    </citation>
    <scope>NUCLEOTIDE SEQUENCE [LARGE SCALE GENOMIC DNA]</scope>
    <source>
        <strain evidence="2">canceri</strain>
    </source>
</reference>
<organism evidence="1 2">
    <name type="scientific">Hepatospora eriocheir</name>
    <dbReference type="NCBI Taxonomy" id="1081669"/>
    <lineage>
        <taxon>Eukaryota</taxon>
        <taxon>Fungi</taxon>
        <taxon>Fungi incertae sedis</taxon>
        <taxon>Microsporidia</taxon>
        <taxon>Hepatosporidae</taxon>
        <taxon>Hepatospora</taxon>
    </lineage>
</organism>
<dbReference type="Proteomes" id="UP000192501">
    <property type="component" value="Unassembled WGS sequence"/>
</dbReference>